<keyword evidence="1" id="KW-1133">Transmembrane helix</keyword>
<feature type="transmembrane region" description="Helical" evidence="1">
    <location>
        <begin position="368"/>
        <end position="387"/>
    </location>
</feature>
<feature type="transmembrane region" description="Helical" evidence="1">
    <location>
        <begin position="198"/>
        <end position="215"/>
    </location>
</feature>
<dbReference type="AlphaFoldDB" id="A0A9W6X800"/>
<evidence type="ECO:0000256" key="1">
    <source>
        <dbReference type="SAM" id="Phobius"/>
    </source>
</evidence>
<dbReference type="OrthoDB" id="125947at2759"/>
<reference evidence="2" key="1">
    <citation type="submission" date="2023-04" db="EMBL/GenBank/DDBJ databases">
        <title>Phytophthora fragariaefolia NBRC 109709.</title>
        <authorList>
            <person name="Ichikawa N."/>
            <person name="Sato H."/>
            <person name="Tonouchi N."/>
        </authorList>
    </citation>
    <scope>NUCLEOTIDE SEQUENCE</scope>
    <source>
        <strain evidence="2">NBRC 109709</strain>
    </source>
</reference>
<proteinExistence type="predicted"/>
<name>A0A9W6X800_9STRA</name>
<feature type="transmembrane region" description="Helical" evidence="1">
    <location>
        <begin position="167"/>
        <end position="186"/>
    </location>
</feature>
<keyword evidence="1" id="KW-0472">Membrane</keyword>
<feature type="transmembrane region" description="Helical" evidence="1">
    <location>
        <begin position="262"/>
        <end position="282"/>
    </location>
</feature>
<feature type="transmembrane region" description="Helical" evidence="1">
    <location>
        <begin position="288"/>
        <end position="306"/>
    </location>
</feature>
<sequence length="543" mass="60929">MERCTPQFMLDRLAPTCSLTAERKLLGLWFILGVLPLALQTRSYVQFAKPHKMPAHLVVASDVPKQTENLSEICPVTAFVLAGVWWNFEATHYYKSEQGVVCHAVVPQYNLHGNYFVGGSKAAPFRTSPTSCAGDSYPYEQCLYHGSIGYYSYYGNQLGTYCSKDRAVYIIVKVLGTFDINGAALAADTGNTGTRMSYWYGVVGGFWIMCRALMIRRSCISCSRYGQRCDELGETLHLQESMLYVQESLRLSAHGATNYQRVVLLCLVIEGIMSDLILIIGNDGWATKVQYASLGYNLSGLMLLLFEMLENTRIMREKWRLWIKRTFFSHDTALVGELVIALALQSFLSGLNGSNLRRSKETALAVSYYFWSLVGHGIVVLVAILIISSVRAPIALIYVWCKHHSFVVLSEPCCIDTVIGARSRIVLLAGYVLEDGKLYYTTSALKAFGMLKMEEYGSEYLVLHKLGWFTVPRENLVRIGVITGHRVEPCRDRPCSGIVTFLNRRLGGVSTQTECYHHTPNHNRVKVMVSGSERLDVIPYHEA</sequence>
<evidence type="ECO:0000313" key="3">
    <source>
        <dbReference type="Proteomes" id="UP001165121"/>
    </source>
</evidence>
<feature type="transmembrane region" description="Helical" evidence="1">
    <location>
        <begin position="327"/>
        <end position="348"/>
    </location>
</feature>
<keyword evidence="1" id="KW-0812">Transmembrane</keyword>
<protein>
    <submittedName>
        <fullName evidence="2">Unnamed protein product</fullName>
    </submittedName>
</protein>
<dbReference type="EMBL" id="BSXT01000734">
    <property type="protein sequence ID" value="GMF33326.1"/>
    <property type="molecule type" value="Genomic_DNA"/>
</dbReference>
<keyword evidence="3" id="KW-1185">Reference proteome</keyword>
<gene>
    <name evidence="2" type="ORF">Pfra01_000823100</name>
</gene>
<evidence type="ECO:0000313" key="2">
    <source>
        <dbReference type="EMBL" id="GMF33326.1"/>
    </source>
</evidence>
<accession>A0A9W6X800</accession>
<comment type="caution">
    <text evidence="2">The sequence shown here is derived from an EMBL/GenBank/DDBJ whole genome shotgun (WGS) entry which is preliminary data.</text>
</comment>
<organism evidence="2 3">
    <name type="scientific">Phytophthora fragariaefolia</name>
    <dbReference type="NCBI Taxonomy" id="1490495"/>
    <lineage>
        <taxon>Eukaryota</taxon>
        <taxon>Sar</taxon>
        <taxon>Stramenopiles</taxon>
        <taxon>Oomycota</taxon>
        <taxon>Peronosporomycetes</taxon>
        <taxon>Peronosporales</taxon>
        <taxon>Peronosporaceae</taxon>
        <taxon>Phytophthora</taxon>
    </lineage>
</organism>
<dbReference type="Proteomes" id="UP001165121">
    <property type="component" value="Unassembled WGS sequence"/>
</dbReference>